<keyword evidence="3" id="KW-1185">Reference proteome</keyword>
<comment type="caution">
    <text evidence="2">The sequence shown here is derived from an EMBL/GenBank/DDBJ whole genome shotgun (WGS) entry which is preliminary data.</text>
</comment>
<dbReference type="AlphaFoldDB" id="A0A9W8TN55"/>
<evidence type="ECO:0000313" key="2">
    <source>
        <dbReference type="EMBL" id="KAJ3573654.1"/>
    </source>
</evidence>
<evidence type="ECO:0000256" key="1">
    <source>
        <dbReference type="SAM" id="MobiDB-lite"/>
    </source>
</evidence>
<sequence length="158" mass="17013">MRGTGSTPAALFEIKDARGTHRTTVEVVEVFLPSSLLASLSSAPFSEFLLLLRLRVELPTVAGVSSTRGGSDECSPRPGDGNDARSGELGANQYRVLGCTLLTVARDRLIPILIICSAPRVWGIIAVFTHEDRGAFSGIRALFLERMLSRSSRGRLAE</sequence>
<feature type="region of interest" description="Disordered" evidence="1">
    <location>
        <begin position="63"/>
        <end position="86"/>
    </location>
</feature>
<gene>
    <name evidence="2" type="ORF">NPX13_g4619</name>
</gene>
<feature type="compositionally biased region" description="Basic and acidic residues" evidence="1">
    <location>
        <begin position="70"/>
        <end position="86"/>
    </location>
</feature>
<accession>A0A9W8TN55</accession>
<evidence type="ECO:0000313" key="3">
    <source>
        <dbReference type="Proteomes" id="UP001148614"/>
    </source>
</evidence>
<protein>
    <submittedName>
        <fullName evidence="2">Uncharacterized protein</fullName>
    </submittedName>
</protein>
<dbReference type="EMBL" id="JANPWZ010000667">
    <property type="protein sequence ID" value="KAJ3573654.1"/>
    <property type="molecule type" value="Genomic_DNA"/>
</dbReference>
<organism evidence="2 3">
    <name type="scientific">Xylaria arbuscula</name>
    <dbReference type="NCBI Taxonomy" id="114810"/>
    <lineage>
        <taxon>Eukaryota</taxon>
        <taxon>Fungi</taxon>
        <taxon>Dikarya</taxon>
        <taxon>Ascomycota</taxon>
        <taxon>Pezizomycotina</taxon>
        <taxon>Sordariomycetes</taxon>
        <taxon>Xylariomycetidae</taxon>
        <taxon>Xylariales</taxon>
        <taxon>Xylariaceae</taxon>
        <taxon>Xylaria</taxon>
    </lineage>
</organism>
<name>A0A9W8TN55_9PEZI</name>
<dbReference type="Proteomes" id="UP001148614">
    <property type="component" value="Unassembled WGS sequence"/>
</dbReference>
<proteinExistence type="predicted"/>
<reference evidence="2" key="1">
    <citation type="submission" date="2022-07" db="EMBL/GenBank/DDBJ databases">
        <title>Genome Sequence of Xylaria arbuscula.</title>
        <authorList>
            <person name="Buettner E."/>
        </authorList>
    </citation>
    <scope>NUCLEOTIDE SEQUENCE</scope>
    <source>
        <strain evidence="2">VT107</strain>
    </source>
</reference>